<dbReference type="GO" id="GO:0008483">
    <property type="term" value="F:transaminase activity"/>
    <property type="evidence" value="ECO:0007669"/>
    <property type="project" value="UniProtKB-KW"/>
</dbReference>
<proteinExistence type="predicted"/>
<evidence type="ECO:0000256" key="1">
    <source>
        <dbReference type="ARBA" id="ARBA00001933"/>
    </source>
</evidence>
<dbReference type="eggNOG" id="COG0001">
    <property type="taxonomic scope" value="Bacteria"/>
</dbReference>
<dbReference type="OrthoDB" id="9801052at2"/>
<keyword evidence="2" id="KW-0663">Pyridoxal phosphate</keyword>
<dbReference type="InterPro" id="IPR015422">
    <property type="entry name" value="PyrdxlP-dep_Trfase_small"/>
</dbReference>
<keyword evidence="3" id="KW-0032">Aminotransferase</keyword>
<dbReference type="InterPro" id="IPR015421">
    <property type="entry name" value="PyrdxlP-dep_Trfase_major"/>
</dbReference>
<accession>N6YEI2</accession>
<dbReference type="CDD" id="cd02518">
    <property type="entry name" value="GT2_SpsF"/>
    <property type="match status" value="1"/>
</dbReference>
<name>N6YEI2_THAL4</name>
<comment type="caution">
    <text evidence="3">The sequence shown here is derived from an EMBL/GenBank/DDBJ whole genome shotgun (WGS) entry which is preliminary data.</text>
</comment>
<dbReference type="EMBL" id="AMXE01000008">
    <property type="protein sequence ID" value="ENO89905.1"/>
    <property type="molecule type" value="Genomic_DNA"/>
</dbReference>
<dbReference type="GO" id="GO:0030170">
    <property type="term" value="F:pyridoxal phosphate binding"/>
    <property type="evidence" value="ECO:0007669"/>
    <property type="project" value="InterPro"/>
</dbReference>
<dbReference type="STRING" id="1123367.GCA_000621305_00477"/>
<dbReference type="SUPFAM" id="SSF53383">
    <property type="entry name" value="PLP-dependent transferases"/>
    <property type="match status" value="1"/>
</dbReference>
<dbReference type="Gene3D" id="3.90.1150.10">
    <property type="entry name" value="Aspartate Aminotransferase, domain 1"/>
    <property type="match status" value="1"/>
</dbReference>
<evidence type="ECO:0000256" key="2">
    <source>
        <dbReference type="ARBA" id="ARBA00022898"/>
    </source>
</evidence>
<dbReference type="Pfam" id="PF02348">
    <property type="entry name" value="CTP_transf_3"/>
    <property type="match status" value="1"/>
</dbReference>
<dbReference type="InterPro" id="IPR015424">
    <property type="entry name" value="PyrdxlP-dep_Trfase"/>
</dbReference>
<protein>
    <submittedName>
        <fullName evidence="3">Glutamate-1-semialdehyde aminotransferase-like protein</fullName>
    </submittedName>
</protein>
<gene>
    <name evidence="3" type="ORF">C666_04280</name>
</gene>
<dbReference type="InterPro" id="IPR005814">
    <property type="entry name" value="Aminotrans_3"/>
</dbReference>
<evidence type="ECO:0000313" key="4">
    <source>
        <dbReference type="Proteomes" id="UP000013232"/>
    </source>
</evidence>
<dbReference type="Gene3D" id="3.40.640.10">
    <property type="entry name" value="Type I PLP-dependent aspartate aminotransferase-like (Major domain)"/>
    <property type="match status" value="1"/>
</dbReference>
<dbReference type="RefSeq" id="WP_004334234.1">
    <property type="nucleotide sequence ID" value="NZ_AMXE01000008.1"/>
</dbReference>
<dbReference type="InterPro" id="IPR003329">
    <property type="entry name" value="Cytidylyl_trans"/>
</dbReference>
<dbReference type="SUPFAM" id="SSF53448">
    <property type="entry name" value="Nucleotide-diphospho-sugar transferases"/>
    <property type="match status" value="1"/>
</dbReference>
<dbReference type="Pfam" id="PF00202">
    <property type="entry name" value="Aminotran_3"/>
    <property type="match status" value="1"/>
</dbReference>
<dbReference type="eggNOG" id="COG1861">
    <property type="taxonomic scope" value="Bacteria"/>
</dbReference>
<dbReference type="InterPro" id="IPR029044">
    <property type="entry name" value="Nucleotide-diphossugar_trans"/>
</dbReference>
<dbReference type="AlphaFoldDB" id="N6YEI2"/>
<comment type="cofactor">
    <cofactor evidence="1">
        <name>pyridoxal 5'-phosphate</name>
        <dbReference type="ChEBI" id="CHEBI:597326"/>
    </cofactor>
</comment>
<sequence>MKVVAIVQARMGSTRLPGKVMKPIGGVPMIELLLARLARAREVDQIVVATSIDPRNQVLAEHVRKLGYACEMGSETDVLARYLQAARTHRADVVVRVTGDCPLIDSELVDEVIRGFKASGVDYFSNTSPSTYPDGLDTEVFSMAAFERAAAETSRPHDREHVTPYLRESGRFSQASLQAEENHGTLRWTVDEPADFDVVTAVFAHFAPNIHFSWREVLALQQMRPAIFAANQHLIRNEGASMGTGQKLWKRAKRVIPGGNMLLSKRAEMFLPEQWPAYFSKAKGCTVWDLDGNPYIDMSIMGIGTNTLGYGHPEVDAAVQQTVSAGNMSTFNCPEEVYLAEKLIELHPWADMARFARSGGEANAIAIRIARAASGKDKVAVCGYHGWHDWYLSANLGDDESLAGHLLPGLEPNGVPRNLRGTVFPFNYNNFAELESLVNTHDIGVIKMEVVRNKGPEDNFLHKVRKLATDRGIVLIFDECTSGFRQSFGGLHQLYGVEPDMAMFGKALGNGYAITATIGKREVMEAAQSTFISSTFWTERIGPSAALKTLEVMQRIRSWETITATGLRIRECWQQLADKHGLAIDHWGLPALTGFSFRSDSALAYKTLITQEMLAKGYLGGTSVYVCIDHTPQIVQDYFSALDPVFGLIKECEEGRDVASLLNGPVCHGGFKRLN</sequence>
<evidence type="ECO:0000313" key="3">
    <source>
        <dbReference type="EMBL" id="ENO89905.1"/>
    </source>
</evidence>
<keyword evidence="3" id="KW-0808">Transferase</keyword>
<dbReference type="Gene3D" id="3.90.550.10">
    <property type="entry name" value="Spore Coat Polysaccharide Biosynthesis Protein SpsA, Chain A"/>
    <property type="match status" value="1"/>
</dbReference>
<reference evidence="3 4" key="1">
    <citation type="submission" date="2012-09" db="EMBL/GenBank/DDBJ databases">
        <title>Draft Genome Sequences of 6 Strains from Genus Thauera.</title>
        <authorList>
            <person name="Liu B."/>
            <person name="Shapleigh J.P."/>
            <person name="Frostegard A.H."/>
        </authorList>
    </citation>
    <scope>NUCLEOTIDE SEQUENCE [LARGE SCALE GENOMIC DNA]</scope>
    <source>
        <strain evidence="4">47Lol / DSM 12138</strain>
    </source>
</reference>
<organism evidence="3 4">
    <name type="scientific">Thauera linaloolentis (strain DSM 12138 / JCM 21573 / CCUG 41526 / CIP 105981 / IAM 15112 / NBRC 102519 / 47Lol)</name>
    <dbReference type="NCBI Taxonomy" id="1123367"/>
    <lineage>
        <taxon>Bacteria</taxon>
        <taxon>Pseudomonadati</taxon>
        <taxon>Pseudomonadota</taxon>
        <taxon>Betaproteobacteria</taxon>
        <taxon>Rhodocyclales</taxon>
        <taxon>Zoogloeaceae</taxon>
        <taxon>Thauera</taxon>
    </lineage>
</organism>
<dbReference type="PANTHER" id="PTHR43713">
    <property type="entry name" value="GLUTAMATE-1-SEMIALDEHYDE 2,1-AMINOMUTASE"/>
    <property type="match status" value="1"/>
</dbReference>
<dbReference type="Proteomes" id="UP000013232">
    <property type="component" value="Unassembled WGS sequence"/>
</dbReference>
<dbReference type="PANTHER" id="PTHR43713:SF3">
    <property type="entry name" value="GLUTAMATE-1-SEMIALDEHYDE 2,1-AMINOMUTASE 1, CHLOROPLASTIC-RELATED"/>
    <property type="match status" value="1"/>
</dbReference>
<keyword evidence="4" id="KW-1185">Reference proteome</keyword>